<name>A0ABT2G3Z9_9BACT</name>
<evidence type="ECO:0000313" key="3">
    <source>
        <dbReference type="EMBL" id="MCS5489995.1"/>
    </source>
</evidence>
<dbReference type="Proteomes" id="UP001206788">
    <property type="component" value="Unassembled WGS sequence"/>
</dbReference>
<dbReference type="Pfam" id="PF13378">
    <property type="entry name" value="MR_MLE_C"/>
    <property type="match status" value="1"/>
</dbReference>
<dbReference type="PROSITE" id="PS00909">
    <property type="entry name" value="MR_MLE_2"/>
    <property type="match status" value="1"/>
</dbReference>
<evidence type="ECO:0000256" key="1">
    <source>
        <dbReference type="ARBA" id="ARBA00022723"/>
    </source>
</evidence>
<dbReference type="InterPro" id="IPR018110">
    <property type="entry name" value="Mandel_Rmase/mucon_lact_enz_CS"/>
</dbReference>
<evidence type="ECO:0000259" key="2">
    <source>
        <dbReference type="SMART" id="SM00922"/>
    </source>
</evidence>
<dbReference type="PANTHER" id="PTHR48073">
    <property type="entry name" value="O-SUCCINYLBENZOATE SYNTHASE-RELATED"/>
    <property type="match status" value="1"/>
</dbReference>
<dbReference type="SFLD" id="SFLDG00180">
    <property type="entry name" value="muconate_cycloisomerase"/>
    <property type="match status" value="1"/>
</dbReference>
<dbReference type="RefSeq" id="WP_259413675.1">
    <property type="nucleotide sequence ID" value="NZ_JANWGH010000001.1"/>
</dbReference>
<accession>A0ABT2G3Z9</accession>
<dbReference type="InterPro" id="IPR029017">
    <property type="entry name" value="Enolase-like_N"/>
</dbReference>
<dbReference type="InterPro" id="IPR013342">
    <property type="entry name" value="Mandelate_racemase_C"/>
</dbReference>
<dbReference type="SUPFAM" id="SSF51604">
    <property type="entry name" value="Enolase C-terminal domain-like"/>
    <property type="match status" value="1"/>
</dbReference>
<dbReference type="SUPFAM" id="SSF54826">
    <property type="entry name" value="Enolase N-terminal domain-like"/>
    <property type="match status" value="1"/>
</dbReference>
<dbReference type="PANTHER" id="PTHR48073:SF2">
    <property type="entry name" value="O-SUCCINYLBENZOATE SYNTHASE"/>
    <property type="match status" value="1"/>
</dbReference>
<dbReference type="CDD" id="cd03320">
    <property type="entry name" value="OSBS"/>
    <property type="match status" value="1"/>
</dbReference>
<feature type="domain" description="Mandelate racemase/muconate lactonizing enzyme C-terminal" evidence="2">
    <location>
        <begin position="143"/>
        <end position="241"/>
    </location>
</feature>
<keyword evidence="1" id="KW-0479">Metal-binding</keyword>
<organism evidence="3 4">
    <name type="scientific">Algoriphagus limi</name>
    <dbReference type="NCBI Taxonomy" id="2975273"/>
    <lineage>
        <taxon>Bacteria</taxon>
        <taxon>Pseudomonadati</taxon>
        <taxon>Bacteroidota</taxon>
        <taxon>Cytophagia</taxon>
        <taxon>Cytophagales</taxon>
        <taxon>Cyclobacteriaceae</taxon>
        <taxon>Algoriphagus</taxon>
    </lineage>
</organism>
<comment type="caution">
    <text evidence="3">The sequence shown here is derived from an EMBL/GenBank/DDBJ whole genome shotgun (WGS) entry which is preliminary data.</text>
</comment>
<dbReference type="InterPro" id="IPR036849">
    <property type="entry name" value="Enolase-like_C_sf"/>
</dbReference>
<dbReference type="Gene3D" id="3.20.20.120">
    <property type="entry name" value="Enolase-like C-terminal domain"/>
    <property type="match status" value="1"/>
</dbReference>
<dbReference type="SFLD" id="SFLDF00009">
    <property type="entry name" value="o-succinylbenzoate_synthase"/>
    <property type="match status" value="1"/>
</dbReference>
<dbReference type="EMBL" id="JANWGH010000001">
    <property type="protein sequence ID" value="MCS5489995.1"/>
    <property type="molecule type" value="Genomic_DNA"/>
</dbReference>
<dbReference type="SMART" id="SM00922">
    <property type="entry name" value="MR_MLE"/>
    <property type="match status" value="1"/>
</dbReference>
<gene>
    <name evidence="3" type="ORF">NY014_06115</name>
</gene>
<dbReference type="SFLD" id="SFLDS00001">
    <property type="entry name" value="Enolase"/>
    <property type="match status" value="1"/>
</dbReference>
<sequence length="356" mass="40311">MILKFSCIPRVLDFKFEAGTSRGVLKSRKIWWIKAQDSGNPDRFGWGEAAPLVKLSIDDLPDFEAQVLELLDKFRSIDFPKEERKTLSFIQSIVPSHLPSFRFALEMAILDLMQGGRKRFFPNSFYDNKKPIPINGLIWMGEKEFMRQQIDAKISQGFSCIKMKIGAIDFDQELGLLKYIRSEYGNEDLVLRVDANGAFSPAEAMEKLGKLADLDIHSIEQPIRAGQWEEMARLCEKTPLPIALDEELIGVKNKGPLLEQINPQHIILKPTLVGGFLETKEWIAEAENRNIGWWMTSALESNIGLNAISQLASSYDPTIPQGLGTGQLYYNNLQSPLFISNGEIKYNSTIPWEEPS</sequence>
<proteinExistence type="predicted"/>
<dbReference type="Gene3D" id="3.30.390.10">
    <property type="entry name" value="Enolase-like, N-terminal domain"/>
    <property type="match status" value="1"/>
</dbReference>
<protein>
    <submittedName>
        <fullName evidence="3">O-succinylbenzoate synthase</fullName>
    </submittedName>
</protein>
<evidence type="ECO:0000313" key="4">
    <source>
        <dbReference type="Proteomes" id="UP001206788"/>
    </source>
</evidence>
<reference evidence="3 4" key="1">
    <citation type="submission" date="2022-08" db="EMBL/GenBank/DDBJ databases">
        <title>Algoriphagus sp. CAU 1643 isolated from mud.</title>
        <authorList>
            <person name="Kim W."/>
        </authorList>
    </citation>
    <scope>NUCLEOTIDE SEQUENCE [LARGE SCALE GENOMIC DNA]</scope>
    <source>
        <strain evidence="3 4">CAU 1643</strain>
    </source>
</reference>
<keyword evidence="4" id="KW-1185">Reference proteome</keyword>
<dbReference type="InterPro" id="IPR029065">
    <property type="entry name" value="Enolase_C-like"/>
</dbReference>